<dbReference type="InterPro" id="IPR044846">
    <property type="entry name" value="GH10"/>
</dbReference>
<feature type="chain" id="PRO_5022679650" description="Beta-xylanase" evidence="7">
    <location>
        <begin position="30"/>
        <end position="487"/>
    </location>
</feature>
<accession>A0A5C6B9T5</accession>
<comment type="caution">
    <text evidence="9">The sequence shown here is derived from an EMBL/GenBank/DDBJ whole genome shotgun (WGS) entry which is preliminary data.</text>
</comment>
<evidence type="ECO:0000256" key="4">
    <source>
        <dbReference type="ARBA" id="ARBA00023326"/>
    </source>
</evidence>
<keyword evidence="10" id="KW-1185">Reference proteome</keyword>
<dbReference type="GO" id="GO:0045493">
    <property type="term" value="P:xylan catabolic process"/>
    <property type="evidence" value="ECO:0007669"/>
    <property type="project" value="UniProtKB-KW"/>
</dbReference>
<dbReference type="AlphaFoldDB" id="A0A5C6B9T5"/>
<evidence type="ECO:0000313" key="10">
    <source>
        <dbReference type="Proteomes" id="UP000320176"/>
    </source>
</evidence>
<keyword evidence="4 6" id="KW-0624">Polysaccharide degradation</keyword>
<keyword evidence="9" id="KW-0858">Xylan degradation</keyword>
<gene>
    <name evidence="9" type="primary">xylI_1</name>
    <name evidence="9" type="ORF">Pla52n_10700</name>
</gene>
<dbReference type="Proteomes" id="UP000320176">
    <property type="component" value="Unassembled WGS sequence"/>
</dbReference>
<dbReference type="OrthoDB" id="2513075at2"/>
<keyword evidence="2 6" id="KW-0119">Carbohydrate metabolism</keyword>
<protein>
    <recommendedName>
        <fullName evidence="6">Beta-xylanase</fullName>
        <ecNumber evidence="6">3.2.1.8</ecNumber>
    </recommendedName>
</protein>
<dbReference type="PROSITE" id="PS51760">
    <property type="entry name" value="GH10_2"/>
    <property type="match status" value="1"/>
</dbReference>
<keyword evidence="3 6" id="KW-0326">Glycosidase</keyword>
<dbReference type="EMBL" id="SJPN01000001">
    <property type="protein sequence ID" value="TWU08487.1"/>
    <property type="molecule type" value="Genomic_DNA"/>
</dbReference>
<keyword evidence="1 6" id="KW-0378">Hydrolase</keyword>
<comment type="catalytic activity">
    <reaction evidence="6">
        <text>Endohydrolysis of (1-&gt;4)-beta-D-xylosidic linkages in xylans.</text>
        <dbReference type="EC" id="3.2.1.8"/>
    </reaction>
</comment>
<dbReference type="SUPFAM" id="SSF51445">
    <property type="entry name" value="(Trans)glycosidases"/>
    <property type="match status" value="1"/>
</dbReference>
<dbReference type="PANTHER" id="PTHR31490:SF90">
    <property type="entry name" value="ENDO-1,4-BETA-XYLANASE A"/>
    <property type="match status" value="1"/>
</dbReference>
<dbReference type="PRINTS" id="PR00134">
    <property type="entry name" value="GLHYDRLASE10"/>
</dbReference>
<dbReference type="InterPro" id="IPR001000">
    <property type="entry name" value="GH10_dom"/>
</dbReference>
<dbReference type="RefSeq" id="WP_146518522.1">
    <property type="nucleotide sequence ID" value="NZ_CP151726.1"/>
</dbReference>
<evidence type="ECO:0000256" key="2">
    <source>
        <dbReference type="ARBA" id="ARBA00023277"/>
    </source>
</evidence>
<keyword evidence="7" id="KW-0732">Signal</keyword>
<dbReference type="Gene3D" id="3.20.20.80">
    <property type="entry name" value="Glycosidases"/>
    <property type="match status" value="1"/>
</dbReference>
<proteinExistence type="inferred from homology"/>
<comment type="similarity">
    <text evidence="6">Belongs to the glycosyl hydrolase 10 (cellulase F) family.</text>
</comment>
<dbReference type="InterPro" id="IPR017853">
    <property type="entry name" value="GH"/>
</dbReference>
<dbReference type="EC" id="3.2.1.8" evidence="6"/>
<dbReference type="Pfam" id="PF00331">
    <property type="entry name" value="Glyco_hydro_10"/>
    <property type="match status" value="1"/>
</dbReference>
<feature type="active site" description="Nucleophile" evidence="5">
    <location>
        <position position="389"/>
    </location>
</feature>
<dbReference type="InterPro" id="IPR031158">
    <property type="entry name" value="GH10_AS"/>
</dbReference>
<reference evidence="9 10" key="1">
    <citation type="submission" date="2019-02" db="EMBL/GenBank/DDBJ databases">
        <title>Deep-cultivation of Planctomycetes and their phenomic and genomic characterization uncovers novel biology.</title>
        <authorList>
            <person name="Wiegand S."/>
            <person name="Jogler M."/>
            <person name="Boedeker C."/>
            <person name="Pinto D."/>
            <person name="Vollmers J."/>
            <person name="Rivas-Marin E."/>
            <person name="Kohn T."/>
            <person name="Peeters S.H."/>
            <person name="Heuer A."/>
            <person name="Rast P."/>
            <person name="Oberbeckmann S."/>
            <person name="Bunk B."/>
            <person name="Jeske O."/>
            <person name="Meyerdierks A."/>
            <person name="Storesund J.E."/>
            <person name="Kallscheuer N."/>
            <person name="Luecker S."/>
            <person name="Lage O.M."/>
            <person name="Pohl T."/>
            <person name="Merkel B.J."/>
            <person name="Hornburger P."/>
            <person name="Mueller R.-W."/>
            <person name="Bruemmer F."/>
            <person name="Labrenz M."/>
            <person name="Spormann A.M."/>
            <person name="Op Den Camp H."/>
            <person name="Overmann J."/>
            <person name="Amann R."/>
            <person name="Jetten M.S.M."/>
            <person name="Mascher T."/>
            <person name="Medema M.H."/>
            <person name="Devos D.P."/>
            <person name="Kaster A.-K."/>
            <person name="Ovreas L."/>
            <person name="Rohde M."/>
            <person name="Galperin M.Y."/>
            <person name="Jogler C."/>
        </authorList>
    </citation>
    <scope>NUCLEOTIDE SEQUENCE [LARGE SCALE GENOMIC DNA]</scope>
    <source>
        <strain evidence="9 10">Pla52n</strain>
    </source>
</reference>
<evidence type="ECO:0000259" key="8">
    <source>
        <dbReference type="PROSITE" id="PS51760"/>
    </source>
</evidence>
<feature type="domain" description="GH10" evidence="8">
    <location>
        <begin position="147"/>
        <end position="482"/>
    </location>
</feature>
<evidence type="ECO:0000256" key="5">
    <source>
        <dbReference type="PROSITE-ProRule" id="PRU10061"/>
    </source>
</evidence>
<dbReference type="SMART" id="SM00633">
    <property type="entry name" value="Glyco_10"/>
    <property type="match status" value="1"/>
</dbReference>
<evidence type="ECO:0000256" key="1">
    <source>
        <dbReference type="ARBA" id="ARBA00022801"/>
    </source>
</evidence>
<dbReference type="PROSITE" id="PS00591">
    <property type="entry name" value="GH10_1"/>
    <property type="match status" value="1"/>
</dbReference>
<dbReference type="GO" id="GO:0031176">
    <property type="term" value="F:endo-1,4-beta-xylanase activity"/>
    <property type="evidence" value="ECO:0007669"/>
    <property type="project" value="UniProtKB-EC"/>
</dbReference>
<evidence type="ECO:0000256" key="3">
    <source>
        <dbReference type="ARBA" id="ARBA00023295"/>
    </source>
</evidence>
<name>A0A5C6B9T5_9BACT</name>
<feature type="signal peptide" evidence="7">
    <location>
        <begin position="1"/>
        <end position="29"/>
    </location>
</feature>
<evidence type="ECO:0000256" key="6">
    <source>
        <dbReference type="RuleBase" id="RU361174"/>
    </source>
</evidence>
<sequence precursor="true">MRKTVRLFLCTLLFAVVVTRGVSSRPAFAEEIAGQWHALFDTPGGTQTYHFDFQNQDGEVTVKAVVESGDQKRDVEFEEAKLVGDTVSFVERRSFGNRELRIEYTGKLGEKEITMVRKIGDFGSQESPATRDLPKREPAPTTPVVEVHIDRLIKDAFQDSFRIGTAGDFPARYSDQELQVASEHFNAVTPENCMKPERVHPQESTWRFEQPDALVQWATENKMSVHGHTLVWHAQTDDWFFRDGDREVVKQRMKDHIDTLVGRYKGKIQSWDVVNEAINDGGNQETGQTENLRNSKWMQALGPEFLTLAFKFAHAADPDAILYYNDYNIESGPKHESSMVLLRRLLKDGAPIHAVGIQGHWRTGSVPYEDIEKAILDYSSLGLKVSITELDVTIRGASGGQFGGGFGRRQRGNSTPPSVADLNAQAEAYAKLFAIFRKHEDVIERVTFWGLNDRRTWRFGQHPLVFDANNHPKPAYPAIVNEASRGE</sequence>
<organism evidence="9 10">
    <name type="scientific">Stieleria varia</name>
    <dbReference type="NCBI Taxonomy" id="2528005"/>
    <lineage>
        <taxon>Bacteria</taxon>
        <taxon>Pseudomonadati</taxon>
        <taxon>Planctomycetota</taxon>
        <taxon>Planctomycetia</taxon>
        <taxon>Pirellulales</taxon>
        <taxon>Pirellulaceae</taxon>
        <taxon>Stieleria</taxon>
    </lineage>
</organism>
<dbReference type="PANTHER" id="PTHR31490">
    <property type="entry name" value="GLYCOSYL HYDROLASE"/>
    <property type="match status" value="1"/>
</dbReference>
<evidence type="ECO:0000313" key="9">
    <source>
        <dbReference type="EMBL" id="TWU08487.1"/>
    </source>
</evidence>
<evidence type="ECO:0000256" key="7">
    <source>
        <dbReference type="SAM" id="SignalP"/>
    </source>
</evidence>